<comment type="similarity">
    <text evidence="1">Belongs to the FlgD family.</text>
</comment>
<dbReference type="AlphaFoldDB" id="A0AB94IV75"/>
<keyword evidence="3" id="KW-0966">Cell projection</keyword>
<reference evidence="3 4" key="2">
    <citation type="submission" date="2010-03" db="EMBL/GenBank/DDBJ databases">
        <authorList>
            <person name="Pajon A."/>
        </authorList>
    </citation>
    <scope>NUCLEOTIDE SEQUENCE [LARGE SCALE GENOMIC DNA]</scope>
    <source>
        <strain evidence="3 4">SGP1</strain>
    </source>
</reference>
<dbReference type="Pfam" id="PF03963">
    <property type="entry name" value="FlgD"/>
    <property type="match status" value="1"/>
</dbReference>
<dbReference type="GO" id="GO:0044781">
    <property type="term" value="P:bacterial-type flagellum organization"/>
    <property type="evidence" value="ECO:0007669"/>
    <property type="project" value="UniProtKB-KW"/>
</dbReference>
<dbReference type="Proteomes" id="UP000008957">
    <property type="component" value="Chromosome"/>
</dbReference>
<evidence type="ECO:0000256" key="1">
    <source>
        <dbReference type="ARBA" id="ARBA00010577"/>
    </source>
</evidence>
<evidence type="ECO:0000313" key="4">
    <source>
        <dbReference type="Proteomes" id="UP000008957"/>
    </source>
</evidence>
<keyword evidence="2" id="KW-1005">Bacterial flagellum biogenesis</keyword>
<evidence type="ECO:0000313" key="3">
    <source>
        <dbReference type="EMBL" id="CBL27644.1"/>
    </source>
</evidence>
<dbReference type="EMBL" id="FP929056">
    <property type="protein sequence ID" value="CBL27644.1"/>
    <property type="molecule type" value="Genomic_DNA"/>
</dbReference>
<name>A0AB94IV75_9BACT</name>
<keyword evidence="4" id="KW-1185">Reference proteome</keyword>
<dbReference type="RefSeq" id="WP_015555791.1">
    <property type="nucleotide sequence ID" value="NC_021038.1"/>
</dbReference>
<dbReference type="KEGG" id="sbr:SY1_00610"/>
<gene>
    <name evidence="3" type="ORF">SY1_00610</name>
</gene>
<protein>
    <submittedName>
        <fullName evidence="3">Flagellar hook capping protein</fullName>
    </submittedName>
</protein>
<dbReference type="InterPro" id="IPR005648">
    <property type="entry name" value="FlgD"/>
</dbReference>
<organism evidence="3 4">
    <name type="scientific">Fretibacterium fastidiosum</name>
    <dbReference type="NCBI Taxonomy" id="651822"/>
    <lineage>
        <taxon>Bacteria</taxon>
        <taxon>Thermotogati</taxon>
        <taxon>Synergistota</taxon>
        <taxon>Synergistia</taxon>
        <taxon>Synergistales</taxon>
        <taxon>Aminobacteriaceae</taxon>
        <taxon>Fretibacterium</taxon>
    </lineage>
</organism>
<evidence type="ECO:0000256" key="2">
    <source>
        <dbReference type="ARBA" id="ARBA00022795"/>
    </source>
</evidence>
<keyword evidence="3" id="KW-0969">Cilium</keyword>
<accession>A0AB94IV75</accession>
<sequence>MPVNGVAGAVNTDPSAATGAVRQNELDKNAFLKLLIAELSNQDPLNPMEDREFIAQMAQFSSLEQMQNMNKTLESMAQASKFDAVSYIGKAISFNKITKDEKGKEVETPTAALVRAVFFDPQKGPILDTAEGQVELAKVLGVAAP</sequence>
<reference evidence="4" key="1">
    <citation type="submission" date="2010-03" db="EMBL/GenBank/DDBJ databases">
        <title>The genome sequence of Synergistetes sp. SGP1.</title>
        <authorList>
            <consortium name="metaHIT consortium -- http://www.metahit.eu/"/>
            <person name="Pajon A."/>
            <person name="Turner K."/>
            <person name="Parkhill J."/>
            <person name="Wade W."/>
            <person name="Vartoukian S."/>
        </authorList>
    </citation>
    <scope>NUCLEOTIDE SEQUENCE [LARGE SCALE GENOMIC DNA]</scope>
    <source>
        <strain evidence="4">SGP1</strain>
    </source>
</reference>
<proteinExistence type="inferred from homology"/>
<keyword evidence="3" id="KW-0282">Flagellum</keyword>